<accession>H0R3W3</accession>
<evidence type="ECO:0000256" key="4">
    <source>
        <dbReference type="ARBA" id="ARBA00022989"/>
    </source>
</evidence>
<keyword evidence="2" id="KW-1003">Cell membrane</keyword>
<feature type="transmembrane region" description="Helical" evidence="6">
    <location>
        <begin position="235"/>
        <end position="257"/>
    </location>
</feature>
<reference evidence="7 8" key="1">
    <citation type="submission" date="2011-12" db="EMBL/GenBank/DDBJ databases">
        <title>Whole genome shotgun sequence of Gordonia effusa NBRC 100432.</title>
        <authorList>
            <person name="Yoshida I."/>
            <person name="Takarada H."/>
            <person name="Hosoyama A."/>
            <person name="Tsuchikane K."/>
            <person name="Katsumata H."/>
            <person name="Yamazaki S."/>
            <person name="Fujita N."/>
        </authorList>
    </citation>
    <scope>NUCLEOTIDE SEQUENCE [LARGE SCALE GENOMIC DNA]</scope>
    <source>
        <strain evidence="7 8">NBRC 100432</strain>
    </source>
</reference>
<dbReference type="Pfam" id="PF03631">
    <property type="entry name" value="Virul_fac_BrkB"/>
    <property type="match status" value="1"/>
</dbReference>
<evidence type="ECO:0000256" key="5">
    <source>
        <dbReference type="ARBA" id="ARBA00023136"/>
    </source>
</evidence>
<evidence type="ECO:0000256" key="1">
    <source>
        <dbReference type="ARBA" id="ARBA00004651"/>
    </source>
</evidence>
<dbReference type="PANTHER" id="PTHR30213">
    <property type="entry name" value="INNER MEMBRANE PROTEIN YHJD"/>
    <property type="match status" value="1"/>
</dbReference>
<evidence type="ECO:0000313" key="8">
    <source>
        <dbReference type="Proteomes" id="UP000035034"/>
    </source>
</evidence>
<feature type="transmembrane region" description="Helical" evidence="6">
    <location>
        <begin position="115"/>
        <end position="138"/>
    </location>
</feature>
<dbReference type="InterPro" id="IPR017039">
    <property type="entry name" value="Virul_fac_BrkB"/>
</dbReference>
<dbReference type="GO" id="GO:0005886">
    <property type="term" value="C:plasma membrane"/>
    <property type="evidence" value="ECO:0007669"/>
    <property type="project" value="UniProtKB-SubCell"/>
</dbReference>
<dbReference type="Proteomes" id="UP000035034">
    <property type="component" value="Unassembled WGS sequence"/>
</dbReference>
<keyword evidence="3 6" id="KW-0812">Transmembrane</keyword>
<evidence type="ECO:0000256" key="6">
    <source>
        <dbReference type="SAM" id="Phobius"/>
    </source>
</evidence>
<comment type="subcellular location">
    <subcellularLocation>
        <location evidence="1">Cell membrane</location>
        <topology evidence="1">Multi-pass membrane protein</topology>
    </subcellularLocation>
</comment>
<feature type="transmembrane region" description="Helical" evidence="6">
    <location>
        <begin position="269"/>
        <end position="291"/>
    </location>
</feature>
<keyword evidence="5 6" id="KW-0472">Membrane</keyword>
<feature type="transmembrane region" description="Helical" evidence="6">
    <location>
        <begin position="57"/>
        <end position="76"/>
    </location>
</feature>
<dbReference type="PANTHER" id="PTHR30213:SF1">
    <property type="entry name" value="INNER MEMBRANE PROTEIN YHJD"/>
    <property type="match status" value="1"/>
</dbReference>
<evidence type="ECO:0000256" key="2">
    <source>
        <dbReference type="ARBA" id="ARBA00022475"/>
    </source>
</evidence>
<organism evidence="7 8">
    <name type="scientific">Gordonia effusa NBRC 100432</name>
    <dbReference type="NCBI Taxonomy" id="1077974"/>
    <lineage>
        <taxon>Bacteria</taxon>
        <taxon>Bacillati</taxon>
        <taxon>Actinomycetota</taxon>
        <taxon>Actinomycetes</taxon>
        <taxon>Mycobacteriales</taxon>
        <taxon>Gordoniaceae</taxon>
        <taxon>Gordonia</taxon>
    </lineage>
</organism>
<dbReference type="eggNOG" id="COG1295">
    <property type="taxonomic scope" value="Bacteria"/>
</dbReference>
<feature type="transmembrane region" description="Helical" evidence="6">
    <location>
        <begin position="204"/>
        <end position="223"/>
    </location>
</feature>
<dbReference type="RefSeq" id="WP_007319099.1">
    <property type="nucleotide sequence ID" value="NZ_BAEH01000094.1"/>
</dbReference>
<evidence type="ECO:0000313" key="7">
    <source>
        <dbReference type="EMBL" id="GAB19764.1"/>
    </source>
</evidence>
<name>H0R3W3_9ACTN</name>
<keyword evidence="8" id="KW-1185">Reference proteome</keyword>
<dbReference type="EMBL" id="BAEH01000094">
    <property type="protein sequence ID" value="GAB19764.1"/>
    <property type="molecule type" value="Genomic_DNA"/>
</dbReference>
<sequence>MFDRVKQWVMHIVEMLKALVARMRARFGVVDHAMRTVERYNDKEGNVFAASLTYRTVLALVPIMMVAFAAAGFVLASRPDLIQTMKDAIIDAVPGELGTQLNKIMDSAIASRTTLGIVGLVAAAYTGIGWMTALRGALTQMWGGKVERNAVLSKVFDLGSFVLLGLTFLATIGISVLGGGSVLREVLSWLGLSDQGWVPGTLRIVAFVVSIVASTLLFSFILSRIPLVDLPFRRALSTGLATALIFEVVKQVAGIYFKSVIGSPAGVAFGPLLGLMVLAYLAARIILYASAWCATATVNEEFQVPDEEQLPPVHLSPVYDVHPIPDPKTVLAGVGVGAVVGYLAGGRRRKSQP</sequence>
<feature type="transmembrane region" description="Helical" evidence="6">
    <location>
        <begin position="158"/>
        <end position="183"/>
    </location>
</feature>
<dbReference type="AlphaFoldDB" id="H0R3W3"/>
<dbReference type="STRING" id="1077974.GOEFS_094_00630"/>
<keyword evidence="4 6" id="KW-1133">Transmembrane helix</keyword>
<protein>
    <submittedName>
        <fullName evidence="7">Putative ribonuclease</fullName>
    </submittedName>
</protein>
<dbReference type="OrthoDB" id="4127374at2"/>
<comment type="caution">
    <text evidence="7">The sequence shown here is derived from an EMBL/GenBank/DDBJ whole genome shotgun (WGS) entry which is preliminary data.</text>
</comment>
<evidence type="ECO:0000256" key="3">
    <source>
        <dbReference type="ARBA" id="ARBA00022692"/>
    </source>
</evidence>
<proteinExistence type="predicted"/>
<gene>
    <name evidence="7" type="ORF">GOEFS_094_00630</name>
</gene>